<keyword evidence="3" id="KW-1185">Reference proteome</keyword>
<dbReference type="Gene3D" id="3.60.10.10">
    <property type="entry name" value="Endonuclease/exonuclease/phosphatase"/>
    <property type="match status" value="1"/>
</dbReference>
<dbReference type="PANTHER" id="PTHR14859:SF15">
    <property type="entry name" value="ENDONUCLEASE_EXONUCLEASE_PHOSPHATASE DOMAIN-CONTAINING PROTEIN"/>
    <property type="match status" value="1"/>
</dbReference>
<reference evidence="2" key="1">
    <citation type="submission" date="2022-01" db="EMBL/GenBank/DDBJ databases">
        <title>Antribacter sp. nov., isolated from Guizhou of China.</title>
        <authorList>
            <person name="Chengliang C."/>
            <person name="Ya Z."/>
        </authorList>
    </citation>
    <scope>NUCLEOTIDE SEQUENCE</scope>
    <source>
        <strain evidence="2">KLBMP 9083</strain>
    </source>
</reference>
<keyword evidence="2" id="KW-0378">Hydrolase</keyword>
<organism evidence="2 3">
    <name type="scientific">Antribacter soli</name>
    <dbReference type="NCBI Taxonomy" id="2910976"/>
    <lineage>
        <taxon>Bacteria</taxon>
        <taxon>Bacillati</taxon>
        <taxon>Actinomycetota</taxon>
        <taxon>Actinomycetes</taxon>
        <taxon>Micrococcales</taxon>
        <taxon>Promicromonosporaceae</taxon>
        <taxon>Antribacter</taxon>
    </lineage>
</organism>
<dbReference type="SUPFAM" id="SSF56219">
    <property type="entry name" value="DNase I-like"/>
    <property type="match status" value="1"/>
</dbReference>
<protein>
    <submittedName>
        <fullName evidence="2">Endonuclease/exonuclease/phosphatase family protein</fullName>
    </submittedName>
</protein>
<dbReference type="RefSeq" id="WP_236088258.1">
    <property type="nucleotide sequence ID" value="NZ_JAKGSG010000021.1"/>
</dbReference>
<dbReference type="AlphaFoldDB" id="A0AA41QE71"/>
<evidence type="ECO:0000313" key="3">
    <source>
        <dbReference type="Proteomes" id="UP001165405"/>
    </source>
</evidence>
<evidence type="ECO:0000259" key="1">
    <source>
        <dbReference type="Pfam" id="PF03372"/>
    </source>
</evidence>
<dbReference type="InterPro" id="IPR051916">
    <property type="entry name" value="GPI-anchor_lipid_remodeler"/>
</dbReference>
<keyword evidence="2" id="KW-0255">Endonuclease</keyword>
<dbReference type="GO" id="GO:0004519">
    <property type="term" value="F:endonuclease activity"/>
    <property type="evidence" value="ECO:0007669"/>
    <property type="project" value="UniProtKB-KW"/>
</dbReference>
<dbReference type="InterPro" id="IPR036691">
    <property type="entry name" value="Endo/exonu/phosph_ase_sf"/>
</dbReference>
<gene>
    <name evidence="2" type="ORF">L1785_05825</name>
</gene>
<accession>A0AA41QE71</accession>
<dbReference type="EMBL" id="JAKGSG010000021">
    <property type="protein sequence ID" value="MCF4120489.1"/>
    <property type="molecule type" value="Genomic_DNA"/>
</dbReference>
<feature type="domain" description="Endonuclease/exonuclease/phosphatase" evidence="1">
    <location>
        <begin position="5"/>
        <end position="259"/>
    </location>
</feature>
<proteinExistence type="predicted"/>
<sequence>MIRLATFNVQHGLGADGVVDAGRLARAVAALDADVVALQEVDRWQARSGRSDLAAVAAEAVGAADHRFVPTVAGPVDVWGARRRARGDEPPDVPGYGIALLSRHPVRAWHRLRLPLAVPWLLARGQVARDEPRAALAAELDTPDGPLTVVCTHLSAGRVQQAGHSRPGHDQASHGPGHNVLQLRYLHVALRVAPRPLVLLGDLNLRGEIPAQVTGLRPLATAPTYPAARPRFQIDHVLADGDVVAAGEAQSVDTGVSDHRALVVDVTLTPPRPDLRPAP</sequence>
<dbReference type="Proteomes" id="UP001165405">
    <property type="component" value="Unassembled WGS sequence"/>
</dbReference>
<dbReference type="Pfam" id="PF03372">
    <property type="entry name" value="Exo_endo_phos"/>
    <property type="match status" value="1"/>
</dbReference>
<dbReference type="GO" id="GO:0016020">
    <property type="term" value="C:membrane"/>
    <property type="evidence" value="ECO:0007669"/>
    <property type="project" value="GOC"/>
</dbReference>
<dbReference type="GO" id="GO:0006506">
    <property type="term" value="P:GPI anchor biosynthetic process"/>
    <property type="evidence" value="ECO:0007669"/>
    <property type="project" value="TreeGrafter"/>
</dbReference>
<keyword evidence="2" id="KW-0540">Nuclease</keyword>
<dbReference type="PANTHER" id="PTHR14859">
    <property type="entry name" value="CALCOFLUOR WHITE HYPERSENSITIVE PROTEIN PRECURSOR"/>
    <property type="match status" value="1"/>
</dbReference>
<dbReference type="InterPro" id="IPR005135">
    <property type="entry name" value="Endo/exonuclease/phosphatase"/>
</dbReference>
<comment type="caution">
    <text evidence="2">The sequence shown here is derived from an EMBL/GenBank/DDBJ whole genome shotgun (WGS) entry which is preliminary data.</text>
</comment>
<evidence type="ECO:0000313" key="2">
    <source>
        <dbReference type="EMBL" id="MCF4120489.1"/>
    </source>
</evidence>
<name>A0AA41QE71_9MICO</name>